<reference evidence="2" key="1">
    <citation type="submission" date="2023-06" db="EMBL/GenBank/DDBJ databases">
        <title>Black Yeasts Isolated from many extreme environments.</title>
        <authorList>
            <person name="Coleine C."/>
            <person name="Stajich J.E."/>
            <person name="Selbmann L."/>
        </authorList>
    </citation>
    <scope>NUCLEOTIDE SEQUENCE</scope>
    <source>
        <strain evidence="2">CCFEE 5200</strain>
    </source>
</reference>
<organism evidence="2 3">
    <name type="scientific">Friedmanniomyces endolithicus</name>
    <dbReference type="NCBI Taxonomy" id="329885"/>
    <lineage>
        <taxon>Eukaryota</taxon>
        <taxon>Fungi</taxon>
        <taxon>Dikarya</taxon>
        <taxon>Ascomycota</taxon>
        <taxon>Pezizomycotina</taxon>
        <taxon>Dothideomycetes</taxon>
        <taxon>Dothideomycetidae</taxon>
        <taxon>Mycosphaerellales</taxon>
        <taxon>Teratosphaeriaceae</taxon>
        <taxon>Friedmanniomyces</taxon>
    </lineage>
</organism>
<keyword evidence="3" id="KW-1185">Reference proteome</keyword>
<protein>
    <submittedName>
        <fullName evidence="2">Uncharacterized protein</fullName>
    </submittedName>
</protein>
<feature type="compositionally biased region" description="Low complexity" evidence="1">
    <location>
        <begin position="153"/>
        <end position="170"/>
    </location>
</feature>
<feature type="region of interest" description="Disordered" evidence="1">
    <location>
        <begin position="148"/>
        <end position="193"/>
    </location>
</feature>
<dbReference type="Proteomes" id="UP001175353">
    <property type="component" value="Unassembled WGS sequence"/>
</dbReference>
<gene>
    <name evidence="2" type="ORF">LTR91_002866</name>
</gene>
<evidence type="ECO:0000313" key="3">
    <source>
        <dbReference type="Proteomes" id="UP001175353"/>
    </source>
</evidence>
<proteinExistence type="predicted"/>
<comment type="caution">
    <text evidence="2">The sequence shown here is derived from an EMBL/GenBank/DDBJ whole genome shotgun (WGS) entry which is preliminary data.</text>
</comment>
<dbReference type="EMBL" id="JAUJLE010000014">
    <property type="protein sequence ID" value="KAK1009216.1"/>
    <property type="molecule type" value="Genomic_DNA"/>
</dbReference>
<dbReference type="AlphaFoldDB" id="A0AAN6KYV7"/>
<sequence length="344" mass="36524">MSFKIYRVRSGSQKIKVFHAAWNGNQARHERVVTCKFTRRTGAPALQTSISKRAKPFYCLVLVNYTLATSTPLPPPDTQLTTLFPPAASSRKGTEICLRQPPTFPDSGLLVAEQLTSSASSSSKKRRLAPFDPTASDYAEEVHFDQQGLQAHTTSSPSSSPRPPSFTNTSDSNSQAPSPPSSVVIHNTSPPRTLPAHIHEEVLLSKEAAGGQAERGASPSGQFAAIQIGGEVMVGEEHGGNGNEQRGLSSPQRVLGARSASPAKRTAADMEDAGAVGRGGDRSTLESVPGSFVKVQDGGPTDFDQQMRDMAAASTSTDTQESTQHSAATSEPQNQVILAHKPHC</sequence>
<evidence type="ECO:0000256" key="1">
    <source>
        <dbReference type="SAM" id="MobiDB-lite"/>
    </source>
</evidence>
<feature type="region of interest" description="Disordered" evidence="1">
    <location>
        <begin position="234"/>
        <end position="344"/>
    </location>
</feature>
<feature type="compositionally biased region" description="Polar residues" evidence="1">
    <location>
        <begin position="313"/>
        <end position="336"/>
    </location>
</feature>
<name>A0AAN6KYV7_9PEZI</name>
<evidence type="ECO:0000313" key="2">
    <source>
        <dbReference type="EMBL" id="KAK1009216.1"/>
    </source>
</evidence>
<accession>A0AAN6KYV7</accession>